<evidence type="ECO:0000256" key="12">
    <source>
        <dbReference type="ARBA" id="ARBA00048697"/>
    </source>
</evidence>
<evidence type="ECO:0000313" key="14">
    <source>
        <dbReference type="EMBL" id="SDJ91521.1"/>
    </source>
</evidence>
<proteinExistence type="predicted"/>
<dbReference type="Pfam" id="PF06463">
    <property type="entry name" value="Mob_synth_C"/>
    <property type="match status" value="1"/>
</dbReference>
<dbReference type="InterPro" id="IPR006638">
    <property type="entry name" value="Elp3/MiaA/NifB-like_rSAM"/>
</dbReference>
<keyword evidence="8" id="KW-0411">Iron-sulfur</keyword>
<evidence type="ECO:0000256" key="4">
    <source>
        <dbReference type="ARBA" id="ARBA00022691"/>
    </source>
</evidence>
<dbReference type="InterPro" id="IPR050105">
    <property type="entry name" value="MoCo_biosynth_MoaA/MoaC"/>
</dbReference>
<dbReference type="OrthoDB" id="9763993at2"/>
<dbReference type="GO" id="GO:0005525">
    <property type="term" value="F:GTP binding"/>
    <property type="evidence" value="ECO:0007669"/>
    <property type="project" value="UniProtKB-KW"/>
</dbReference>
<dbReference type="AlphaFoldDB" id="A0A1G8XLS0"/>
<evidence type="ECO:0000256" key="10">
    <source>
        <dbReference type="ARBA" id="ARBA00023150"/>
    </source>
</evidence>
<name>A0A1G8XLS0_9GAMM</name>
<evidence type="ECO:0000256" key="3">
    <source>
        <dbReference type="ARBA" id="ARBA00022485"/>
    </source>
</evidence>
<protein>
    <recommendedName>
        <fullName evidence="2">GTP 3',8-cyclase</fullName>
        <ecNumber evidence="2">4.1.99.22</ecNumber>
    </recommendedName>
</protein>
<dbReference type="GO" id="GO:0061798">
    <property type="term" value="F:GTP 3',8'-cyclase activity"/>
    <property type="evidence" value="ECO:0007669"/>
    <property type="project" value="UniProtKB-EC"/>
</dbReference>
<comment type="cofactor">
    <cofactor evidence="1">
        <name>[4Fe-4S] cluster</name>
        <dbReference type="ChEBI" id="CHEBI:49883"/>
    </cofactor>
</comment>
<keyword evidence="3" id="KW-0004">4Fe-4S</keyword>
<dbReference type="SFLD" id="SFLDG01386">
    <property type="entry name" value="main_SPASM_domain-containing"/>
    <property type="match status" value="1"/>
</dbReference>
<dbReference type="InterPro" id="IPR040064">
    <property type="entry name" value="MoaA-like"/>
</dbReference>
<gene>
    <name evidence="14" type="ORF">SAMN05216212_1154</name>
</gene>
<dbReference type="CDD" id="cd21117">
    <property type="entry name" value="Twitch_MoaA"/>
    <property type="match status" value="1"/>
</dbReference>
<dbReference type="PANTHER" id="PTHR22960:SF28">
    <property type="entry name" value="GTP 3',8-CYCLASE"/>
    <property type="match status" value="1"/>
</dbReference>
<dbReference type="Pfam" id="PF04055">
    <property type="entry name" value="Radical_SAM"/>
    <property type="match status" value="1"/>
</dbReference>
<feature type="domain" description="Radical SAM core" evidence="13">
    <location>
        <begin position="5"/>
        <end position="228"/>
    </location>
</feature>
<dbReference type="STRING" id="658219.SAMN05216212_1154"/>
<keyword evidence="7" id="KW-0408">Iron</keyword>
<dbReference type="PROSITE" id="PS51918">
    <property type="entry name" value="RADICAL_SAM"/>
    <property type="match status" value="1"/>
</dbReference>
<dbReference type="InterPro" id="IPR058240">
    <property type="entry name" value="rSAM_sf"/>
</dbReference>
<dbReference type="SMART" id="SM00729">
    <property type="entry name" value="Elp3"/>
    <property type="match status" value="1"/>
</dbReference>
<keyword evidence="15" id="KW-1185">Reference proteome</keyword>
<keyword evidence="5" id="KW-0479">Metal-binding</keyword>
<evidence type="ECO:0000256" key="6">
    <source>
        <dbReference type="ARBA" id="ARBA00022741"/>
    </source>
</evidence>
<keyword evidence="4" id="KW-0949">S-adenosyl-L-methionine</keyword>
<dbReference type="SFLD" id="SFLDG01067">
    <property type="entry name" value="SPASM/twitch_domain_containing"/>
    <property type="match status" value="1"/>
</dbReference>
<comment type="catalytic activity">
    <reaction evidence="12">
        <text>GTP + AH2 + S-adenosyl-L-methionine = (8S)-3',8-cyclo-7,8-dihydroguanosine 5'-triphosphate + 5'-deoxyadenosine + L-methionine + A + H(+)</text>
        <dbReference type="Rhea" id="RHEA:49576"/>
        <dbReference type="ChEBI" id="CHEBI:13193"/>
        <dbReference type="ChEBI" id="CHEBI:15378"/>
        <dbReference type="ChEBI" id="CHEBI:17319"/>
        <dbReference type="ChEBI" id="CHEBI:17499"/>
        <dbReference type="ChEBI" id="CHEBI:37565"/>
        <dbReference type="ChEBI" id="CHEBI:57844"/>
        <dbReference type="ChEBI" id="CHEBI:59789"/>
        <dbReference type="ChEBI" id="CHEBI:131766"/>
        <dbReference type="EC" id="4.1.99.22"/>
    </reaction>
</comment>
<evidence type="ECO:0000256" key="5">
    <source>
        <dbReference type="ARBA" id="ARBA00022723"/>
    </source>
</evidence>
<evidence type="ECO:0000256" key="1">
    <source>
        <dbReference type="ARBA" id="ARBA00001966"/>
    </source>
</evidence>
<accession>A0A1G8XLS0</accession>
<dbReference type="GO" id="GO:0061799">
    <property type="term" value="F:cyclic pyranopterin monophosphate synthase activity"/>
    <property type="evidence" value="ECO:0007669"/>
    <property type="project" value="TreeGrafter"/>
</dbReference>
<keyword evidence="11" id="KW-0456">Lyase</keyword>
<dbReference type="SUPFAM" id="SSF102114">
    <property type="entry name" value="Radical SAM enzymes"/>
    <property type="match status" value="1"/>
</dbReference>
<dbReference type="PANTHER" id="PTHR22960">
    <property type="entry name" value="MOLYBDOPTERIN COFACTOR SYNTHESIS PROTEIN A"/>
    <property type="match status" value="1"/>
</dbReference>
<dbReference type="EMBL" id="FNFH01000002">
    <property type="protein sequence ID" value="SDJ91521.1"/>
    <property type="molecule type" value="Genomic_DNA"/>
</dbReference>
<evidence type="ECO:0000256" key="7">
    <source>
        <dbReference type="ARBA" id="ARBA00023004"/>
    </source>
</evidence>
<sequence length="322" mass="35883">MLIDNYGRRFYYLRLSVTDACNFRCSYCLPDGYSAGDDSLQLSSAEAATVVRAFASLGTQKVRLTGGEPSLRSDLPEIIAASKATPGIRRVAVTSNGYKLPRVVDGWHAAGLDQLNISIDSLDPAEFAELTGHDCLPRVLQGIARAQQLGIEVKVNAVLLQDGSRRRLREFLSWIREMPVTVRFIELMRTGENKAYFASNHLRGQVIEHQLLEDGWQLLPRARDAGPAREYRHPAYRGRIGLITPYGEDFCNSCNRLRISAQGRLHLCLFADHGIDLYREISRGDSRALAEKIQRAIGEKPLQHHLDQGQVGAMRNLSQLGG</sequence>
<dbReference type="RefSeq" id="WP_091509881.1">
    <property type="nucleotide sequence ID" value="NZ_FNFH01000002.1"/>
</dbReference>
<dbReference type="CDD" id="cd01335">
    <property type="entry name" value="Radical_SAM"/>
    <property type="match status" value="1"/>
</dbReference>
<dbReference type="InterPro" id="IPR000385">
    <property type="entry name" value="MoaA_NifB_PqqE_Fe-S-bd_CS"/>
</dbReference>
<evidence type="ECO:0000259" key="13">
    <source>
        <dbReference type="PROSITE" id="PS51918"/>
    </source>
</evidence>
<dbReference type="InterPro" id="IPR013785">
    <property type="entry name" value="Aldolase_TIM"/>
</dbReference>
<dbReference type="InterPro" id="IPR010505">
    <property type="entry name" value="MoaA_twitch"/>
</dbReference>
<dbReference type="NCBIfam" id="TIGR02666">
    <property type="entry name" value="moaA"/>
    <property type="match status" value="1"/>
</dbReference>
<dbReference type="UniPathway" id="UPA00344"/>
<dbReference type="PROSITE" id="PS01305">
    <property type="entry name" value="MOAA_NIFB_PQQE"/>
    <property type="match status" value="1"/>
</dbReference>
<evidence type="ECO:0000256" key="2">
    <source>
        <dbReference type="ARBA" id="ARBA00012167"/>
    </source>
</evidence>
<evidence type="ECO:0000256" key="9">
    <source>
        <dbReference type="ARBA" id="ARBA00023134"/>
    </source>
</evidence>
<organism evidence="14 15">
    <name type="scientific">Microbulbifer yueqingensis</name>
    <dbReference type="NCBI Taxonomy" id="658219"/>
    <lineage>
        <taxon>Bacteria</taxon>
        <taxon>Pseudomonadati</taxon>
        <taxon>Pseudomonadota</taxon>
        <taxon>Gammaproteobacteria</taxon>
        <taxon>Cellvibrionales</taxon>
        <taxon>Microbulbiferaceae</taxon>
        <taxon>Microbulbifer</taxon>
    </lineage>
</organism>
<dbReference type="InterPro" id="IPR007197">
    <property type="entry name" value="rSAM"/>
</dbReference>
<dbReference type="EC" id="4.1.99.22" evidence="2"/>
<evidence type="ECO:0000256" key="11">
    <source>
        <dbReference type="ARBA" id="ARBA00023239"/>
    </source>
</evidence>
<dbReference type="GO" id="GO:0051539">
    <property type="term" value="F:4 iron, 4 sulfur cluster binding"/>
    <property type="evidence" value="ECO:0007669"/>
    <property type="project" value="UniProtKB-KW"/>
</dbReference>
<evidence type="ECO:0000256" key="8">
    <source>
        <dbReference type="ARBA" id="ARBA00023014"/>
    </source>
</evidence>
<dbReference type="SFLD" id="SFLDG01383">
    <property type="entry name" value="cyclic_pyranopterin_phosphate"/>
    <property type="match status" value="1"/>
</dbReference>
<dbReference type="SFLD" id="SFLDS00029">
    <property type="entry name" value="Radical_SAM"/>
    <property type="match status" value="1"/>
</dbReference>
<dbReference type="Proteomes" id="UP000199305">
    <property type="component" value="Unassembled WGS sequence"/>
</dbReference>
<reference evidence="15" key="1">
    <citation type="submission" date="2016-10" db="EMBL/GenBank/DDBJ databases">
        <authorList>
            <person name="Varghese N."/>
            <person name="Submissions S."/>
        </authorList>
    </citation>
    <scope>NUCLEOTIDE SEQUENCE [LARGE SCALE GENOMIC DNA]</scope>
    <source>
        <strain evidence="15">CGMCC 1.10658</strain>
    </source>
</reference>
<keyword evidence="10" id="KW-0501">Molybdenum cofactor biosynthesis</keyword>
<dbReference type="GO" id="GO:0006777">
    <property type="term" value="P:Mo-molybdopterin cofactor biosynthetic process"/>
    <property type="evidence" value="ECO:0007669"/>
    <property type="project" value="UniProtKB-KW"/>
</dbReference>
<keyword evidence="6" id="KW-0547">Nucleotide-binding</keyword>
<dbReference type="InterPro" id="IPR013483">
    <property type="entry name" value="MoaA"/>
</dbReference>
<dbReference type="Gene3D" id="3.20.20.70">
    <property type="entry name" value="Aldolase class I"/>
    <property type="match status" value="1"/>
</dbReference>
<keyword evidence="9" id="KW-0342">GTP-binding</keyword>
<dbReference type="GO" id="GO:0046872">
    <property type="term" value="F:metal ion binding"/>
    <property type="evidence" value="ECO:0007669"/>
    <property type="project" value="UniProtKB-KW"/>
</dbReference>
<evidence type="ECO:0000313" key="15">
    <source>
        <dbReference type="Proteomes" id="UP000199305"/>
    </source>
</evidence>